<accession>A0A2G5T221</accession>
<evidence type="ECO:0000313" key="3">
    <source>
        <dbReference type="EMBL" id="PIC21317.1"/>
    </source>
</evidence>
<evidence type="ECO:0000256" key="2">
    <source>
        <dbReference type="SAM" id="Phobius"/>
    </source>
</evidence>
<evidence type="ECO:0000256" key="1">
    <source>
        <dbReference type="SAM" id="MobiDB-lite"/>
    </source>
</evidence>
<reference evidence="4" key="1">
    <citation type="submission" date="2017-10" db="EMBL/GenBank/DDBJ databases">
        <title>Rapid genome shrinkage in a self-fertile nematode reveals novel sperm competition proteins.</title>
        <authorList>
            <person name="Yin D."/>
            <person name="Schwarz E.M."/>
            <person name="Thomas C.G."/>
            <person name="Felde R.L."/>
            <person name="Korf I.F."/>
            <person name="Cutter A.D."/>
            <person name="Schartner C.M."/>
            <person name="Ralston E.J."/>
            <person name="Meyer B.J."/>
            <person name="Haag E.S."/>
        </authorList>
    </citation>
    <scope>NUCLEOTIDE SEQUENCE [LARGE SCALE GENOMIC DNA]</scope>
    <source>
        <strain evidence="4">JU1422</strain>
    </source>
</reference>
<organism evidence="3 4">
    <name type="scientific">Caenorhabditis nigoni</name>
    <dbReference type="NCBI Taxonomy" id="1611254"/>
    <lineage>
        <taxon>Eukaryota</taxon>
        <taxon>Metazoa</taxon>
        <taxon>Ecdysozoa</taxon>
        <taxon>Nematoda</taxon>
        <taxon>Chromadorea</taxon>
        <taxon>Rhabditida</taxon>
        <taxon>Rhabditina</taxon>
        <taxon>Rhabditomorpha</taxon>
        <taxon>Rhabditoidea</taxon>
        <taxon>Rhabditidae</taxon>
        <taxon>Peloderinae</taxon>
        <taxon>Caenorhabditis</taxon>
    </lineage>
</organism>
<comment type="caution">
    <text evidence="3">The sequence shown here is derived from an EMBL/GenBank/DDBJ whole genome shotgun (WGS) entry which is preliminary data.</text>
</comment>
<dbReference type="AlphaFoldDB" id="A0A2G5T221"/>
<feature type="compositionally biased region" description="Low complexity" evidence="1">
    <location>
        <begin position="81"/>
        <end position="112"/>
    </location>
</feature>
<feature type="region of interest" description="Disordered" evidence="1">
    <location>
        <begin position="75"/>
        <end position="112"/>
    </location>
</feature>
<name>A0A2G5T221_9PELO</name>
<keyword evidence="4" id="KW-1185">Reference proteome</keyword>
<dbReference type="OrthoDB" id="10494030at2759"/>
<dbReference type="Proteomes" id="UP000230233">
    <property type="component" value="Chromosome X"/>
</dbReference>
<keyword evidence="2" id="KW-0472">Membrane</keyword>
<protein>
    <submittedName>
        <fullName evidence="3">Uncharacterized protein</fullName>
    </submittedName>
</protein>
<proteinExistence type="predicted"/>
<keyword evidence="2" id="KW-1133">Transmembrane helix</keyword>
<feature type="transmembrane region" description="Helical" evidence="2">
    <location>
        <begin position="35"/>
        <end position="53"/>
    </location>
</feature>
<keyword evidence="2" id="KW-0812">Transmembrane</keyword>
<evidence type="ECO:0000313" key="4">
    <source>
        <dbReference type="Proteomes" id="UP000230233"/>
    </source>
</evidence>
<sequence>MKNGAHDREVQVTEAILRRSIIARTVDIVLRLQKALVAVAMILVIGCLLVIPLDHLMDHTYGILQEPASPAAYWNGDRHANGNNNNSRSPGPYNPIGSISSSSSSSSSSSRASSLARSVPLGDIMPVAGENNHLENRRVGFMGMERIPTAQDVRQLIRHHTASIAMLKEYANQMGYRVEWYVKE</sequence>
<dbReference type="EMBL" id="PDUG01000006">
    <property type="protein sequence ID" value="PIC21317.1"/>
    <property type="molecule type" value="Genomic_DNA"/>
</dbReference>
<gene>
    <name evidence="3" type="primary">Cnig_chr_X.g26198</name>
    <name evidence="3" type="ORF">B9Z55_026198</name>
</gene>